<sequence length="89" mass="9926">MEAPIMGSSSRPELVAVAPGRFCWKSGRKLIAPNMRPSRNPNAEIKAEVRRGRRAAAGWARGAALHRDEQGQRDHGERRQAEDLRRAQA</sequence>
<evidence type="ECO:0000313" key="2">
    <source>
        <dbReference type="EMBL" id="GAA3037994.1"/>
    </source>
</evidence>
<reference evidence="3" key="1">
    <citation type="journal article" date="2019" name="Int. J. Syst. Evol. Microbiol.">
        <title>The Global Catalogue of Microorganisms (GCM) 10K type strain sequencing project: providing services to taxonomists for standard genome sequencing and annotation.</title>
        <authorList>
            <consortium name="The Broad Institute Genomics Platform"/>
            <consortium name="The Broad Institute Genome Sequencing Center for Infectious Disease"/>
            <person name="Wu L."/>
            <person name="Ma J."/>
        </authorList>
    </citation>
    <scope>NUCLEOTIDE SEQUENCE [LARGE SCALE GENOMIC DNA]</scope>
    <source>
        <strain evidence="3">JCM 3106</strain>
    </source>
</reference>
<evidence type="ECO:0000256" key="1">
    <source>
        <dbReference type="SAM" id="MobiDB-lite"/>
    </source>
</evidence>
<comment type="caution">
    <text evidence="2">The sequence shown here is derived from an EMBL/GenBank/DDBJ whole genome shotgun (WGS) entry which is preliminary data.</text>
</comment>
<proteinExistence type="predicted"/>
<evidence type="ECO:0000313" key="3">
    <source>
        <dbReference type="Proteomes" id="UP001499930"/>
    </source>
</evidence>
<organism evidence="2 3">
    <name type="scientific">Streptosporangium longisporum</name>
    <dbReference type="NCBI Taxonomy" id="46187"/>
    <lineage>
        <taxon>Bacteria</taxon>
        <taxon>Bacillati</taxon>
        <taxon>Actinomycetota</taxon>
        <taxon>Actinomycetes</taxon>
        <taxon>Streptosporangiales</taxon>
        <taxon>Streptosporangiaceae</taxon>
        <taxon>Streptosporangium</taxon>
    </lineage>
</organism>
<gene>
    <name evidence="2" type="ORF">GCM10017559_77450</name>
</gene>
<name>A0ABP6LAP2_9ACTN</name>
<protein>
    <submittedName>
        <fullName evidence="2">Uncharacterized protein</fullName>
    </submittedName>
</protein>
<accession>A0ABP6LAP2</accession>
<feature type="region of interest" description="Disordered" evidence="1">
    <location>
        <begin position="58"/>
        <end position="89"/>
    </location>
</feature>
<keyword evidence="3" id="KW-1185">Reference proteome</keyword>
<dbReference type="EMBL" id="BAAAWD010000028">
    <property type="protein sequence ID" value="GAA3037994.1"/>
    <property type="molecule type" value="Genomic_DNA"/>
</dbReference>
<dbReference type="Proteomes" id="UP001499930">
    <property type="component" value="Unassembled WGS sequence"/>
</dbReference>
<feature type="compositionally biased region" description="Basic and acidic residues" evidence="1">
    <location>
        <begin position="65"/>
        <end position="89"/>
    </location>
</feature>